<protein>
    <submittedName>
        <fullName evidence="2">Uncharacterized protein</fullName>
    </submittedName>
</protein>
<feature type="transmembrane region" description="Helical" evidence="1">
    <location>
        <begin position="81"/>
        <end position="104"/>
    </location>
</feature>
<dbReference type="Proteomes" id="UP000541154">
    <property type="component" value="Unassembled WGS sequence"/>
</dbReference>
<reference evidence="2 3" key="1">
    <citation type="submission" date="2019-04" db="EMBL/GenBank/DDBJ databases">
        <title>Aspergillus burnettii sp. nov., novel species from soil in southeast Queensland.</title>
        <authorList>
            <person name="Gilchrist C.L.M."/>
            <person name="Pitt J.I."/>
            <person name="Lange L."/>
            <person name="Lacey H.J."/>
            <person name="Vuong D."/>
            <person name="Midgley D.J."/>
            <person name="Greenfield P."/>
            <person name="Bradbury M."/>
            <person name="Lacey E."/>
            <person name="Busk P.K."/>
            <person name="Pilgaard B."/>
            <person name="Chooi Y.H."/>
            <person name="Piggott A.M."/>
        </authorList>
    </citation>
    <scope>NUCLEOTIDE SEQUENCE [LARGE SCALE GENOMIC DNA]</scope>
    <source>
        <strain evidence="2 3">FRR 5400</strain>
    </source>
</reference>
<evidence type="ECO:0000313" key="3">
    <source>
        <dbReference type="Proteomes" id="UP000541154"/>
    </source>
</evidence>
<keyword evidence="1" id="KW-0812">Transmembrane</keyword>
<keyword evidence="3" id="KW-1185">Reference proteome</keyword>
<organism evidence="2 3">
    <name type="scientific">Petromyces alliaceus</name>
    <name type="common">Aspergillus alliaceus</name>
    <dbReference type="NCBI Taxonomy" id="209559"/>
    <lineage>
        <taxon>Eukaryota</taxon>
        <taxon>Fungi</taxon>
        <taxon>Dikarya</taxon>
        <taxon>Ascomycota</taxon>
        <taxon>Pezizomycotina</taxon>
        <taxon>Eurotiomycetes</taxon>
        <taxon>Eurotiomycetidae</taxon>
        <taxon>Eurotiales</taxon>
        <taxon>Aspergillaceae</taxon>
        <taxon>Aspergillus</taxon>
        <taxon>Aspergillus subgen. Circumdati</taxon>
    </lineage>
</organism>
<gene>
    <name evidence="2" type="ORF">ETB97_010613</name>
</gene>
<name>A0A8H5ZTL7_PETAA</name>
<keyword evidence="1" id="KW-1133">Transmembrane helix</keyword>
<dbReference type="AlphaFoldDB" id="A0A8H5ZTL7"/>
<comment type="caution">
    <text evidence="2">The sequence shown here is derived from an EMBL/GenBank/DDBJ whole genome shotgun (WGS) entry which is preliminary data.</text>
</comment>
<keyword evidence="1" id="KW-0472">Membrane</keyword>
<proteinExistence type="predicted"/>
<accession>A0A8H5ZTL7</accession>
<evidence type="ECO:0000313" key="2">
    <source>
        <dbReference type="EMBL" id="KAF5854934.1"/>
    </source>
</evidence>
<sequence>MFNRLFRQLAYATSSSYIQGTNLPQTIMTNGNSVLRDGHPVINFFAYQRFDVDGGSLYAIIIGTCAVDNQSLLHRPLHPGIYIAFDFIAFGAVFATTVVTMAILTPAAEGGHACRGYACRDSILSIVEFFGSSIALLNS</sequence>
<dbReference type="EMBL" id="SPNV01000580">
    <property type="protein sequence ID" value="KAF5854934.1"/>
    <property type="molecule type" value="Genomic_DNA"/>
</dbReference>
<evidence type="ECO:0000256" key="1">
    <source>
        <dbReference type="SAM" id="Phobius"/>
    </source>
</evidence>